<sequence length="416" mass="43851">MHKAGRYTAAITLISVGAAVMLDKTTGSDWTSALIGHWPLLFILLGLEYLLFNMRYRNSERELKLDLGGVILSVILSAVVIVSMQSADFFKKFGDMGDFNIGDAIGAFTDGQKFDKGVTSIPLGSGVENVKLGNRSGNIVLKSGNVDQMQVALTVYVQSKDDAEAKRIADESVIDSKLSGTTLTVTAAGKEYGSFLGKRRPRMDLVITVPANQKLNFDTDLTNGKMTAADLPVLQRFRAQTTNGEIQVSGLEGALELGTTNGQVIASRTAGSIRLTTTNGAVQLTGHRGDAVLEATNGGIKAEDVNGAVQAHTTNGSVKVNGVAKDLKAETTNGSVEVVSRNVQGSWQVSTSHGSIDLKLPTHGDFTVSGEGSVGSIKSSLPFTTVDKKLVNGTVGSGKYPIHLETKGSINISSSD</sequence>
<feature type="transmembrane region" description="Helical" evidence="1">
    <location>
        <begin position="64"/>
        <end position="84"/>
    </location>
</feature>
<keyword evidence="4" id="KW-1185">Reference proteome</keyword>
<keyword evidence="1" id="KW-0812">Transmembrane</keyword>
<organism evidence="3 4">
    <name type="scientific">Paenibacillus gyeongsangnamensis</name>
    <dbReference type="NCBI Taxonomy" id="3388067"/>
    <lineage>
        <taxon>Bacteria</taxon>
        <taxon>Bacillati</taxon>
        <taxon>Bacillota</taxon>
        <taxon>Bacilli</taxon>
        <taxon>Bacillales</taxon>
        <taxon>Paenibacillaceae</taxon>
        <taxon>Paenibacillus</taxon>
    </lineage>
</organism>
<dbReference type="Proteomes" id="UP001527882">
    <property type="component" value="Unassembled WGS sequence"/>
</dbReference>
<evidence type="ECO:0000313" key="4">
    <source>
        <dbReference type="Proteomes" id="UP001527882"/>
    </source>
</evidence>
<proteinExistence type="predicted"/>
<reference evidence="3 4" key="1">
    <citation type="submission" date="2022-12" db="EMBL/GenBank/DDBJ databases">
        <title>Draft genome sequence of Paenibacillus sp. dW9.</title>
        <authorList>
            <person name="Choi E.-W."/>
            <person name="Kim D.-U."/>
        </authorList>
    </citation>
    <scope>NUCLEOTIDE SEQUENCE [LARGE SCALE GENOMIC DNA]</scope>
    <source>
        <strain evidence="4">dW9</strain>
    </source>
</reference>
<gene>
    <name evidence="3" type="ORF">O9H85_36960</name>
</gene>
<evidence type="ECO:0000259" key="2">
    <source>
        <dbReference type="Pfam" id="PF13349"/>
    </source>
</evidence>
<accession>A0ABT4QLP8</accession>
<dbReference type="Pfam" id="PF13349">
    <property type="entry name" value="DUF4097"/>
    <property type="match status" value="1"/>
</dbReference>
<dbReference type="RefSeq" id="WP_269886312.1">
    <property type="nucleotide sequence ID" value="NZ_JAQAGZ010000054.1"/>
</dbReference>
<protein>
    <submittedName>
        <fullName evidence="3">DUF4097 family beta strand repeat-containing protein</fullName>
    </submittedName>
</protein>
<feature type="domain" description="DUF4097" evidence="2">
    <location>
        <begin position="142"/>
        <end position="411"/>
    </location>
</feature>
<dbReference type="InterPro" id="IPR025164">
    <property type="entry name" value="Toastrack_DUF4097"/>
</dbReference>
<keyword evidence="1" id="KW-1133">Transmembrane helix</keyword>
<feature type="transmembrane region" description="Helical" evidence="1">
    <location>
        <begin position="34"/>
        <end position="52"/>
    </location>
</feature>
<comment type="caution">
    <text evidence="3">The sequence shown here is derived from an EMBL/GenBank/DDBJ whole genome shotgun (WGS) entry which is preliminary data.</text>
</comment>
<evidence type="ECO:0000313" key="3">
    <source>
        <dbReference type="EMBL" id="MCZ8517785.1"/>
    </source>
</evidence>
<dbReference type="EMBL" id="JAQAGZ010000054">
    <property type="protein sequence ID" value="MCZ8517785.1"/>
    <property type="molecule type" value="Genomic_DNA"/>
</dbReference>
<name>A0ABT4QLP8_9BACL</name>
<evidence type="ECO:0000256" key="1">
    <source>
        <dbReference type="SAM" id="Phobius"/>
    </source>
</evidence>
<keyword evidence="1" id="KW-0472">Membrane</keyword>